<comment type="caution">
    <text evidence="1">The sequence shown here is derived from an EMBL/GenBank/DDBJ whole genome shotgun (WGS) entry which is preliminary data.</text>
</comment>
<organism evidence="1 2">
    <name type="scientific">[Clostridium] asparagiforme DSM 15981</name>
    <dbReference type="NCBI Taxonomy" id="518636"/>
    <lineage>
        <taxon>Bacteria</taxon>
        <taxon>Bacillati</taxon>
        <taxon>Bacillota</taxon>
        <taxon>Clostridia</taxon>
        <taxon>Lachnospirales</taxon>
        <taxon>Lachnospiraceae</taxon>
        <taxon>Enterocloster</taxon>
    </lineage>
</organism>
<keyword evidence="2" id="KW-1185">Reference proteome</keyword>
<reference evidence="1 2" key="2">
    <citation type="submission" date="2009-02" db="EMBL/GenBank/DDBJ databases">
        <title>Draft genome sequence of Clostridium asparagiforme (DSM 15981).</title>
        <authorList>
            <person name="Sudarsanam P."/>
            <person name="Ley R."/>
            <person name="Guruge J."/>
            <person name="Turnbaugh P.J."/>
            <person name="Mahowald M."/>
            <person name="Liep D."/>
            <person name="Gordon J."/>
        </authorList>
    </citation>
    <scope>NUCLEOTIDE SEQUENCE [LARGE SCALE GENOMIC DNA]</scope>
    <source>
        <strain evidence="1 2">DSM 15981</strain>
    </source>
</reference>
<gene>
    <name evidence="1" type="ORF">CLOSTASPAR_00739</name>
</gene>
<proteinExistence type="predicted"/>
<evidence type="ECO:0000313" key="2">
    <source>
        <dbReference type="Proteomes" id="UP000004756"/>
    </source>
</evidence>
<protein>
    <recommendedName>
        <fullName evidence="3">DUF4352 domain-containing protein</fullName>
    </recommendedName>
</protein>
<evidence type="ECO:0008006" key="3">
    <source>
        <dbReference type="Google" id="ProtNLM"/>
    </source>
</evidence>
<dbReference type="HOGENOM" id="CLU_129784_0_0_9"/>
<name>C0CUP7_9FIRM</name>
<reference evidence="1 2" key="1">
    <citation type="submission" date="2009-01" db="EMBL/GenBank/DDBJ databases">
        <authorList>
            <person name="Fulton L."/>
            <person name="Clifton S."/>
            <person name="Fulton B."/>
            <person name="Xu J."/>
            <person name="Minx P."/>
            <person name="Pepin K.H."/>
            <person name="Johnson M."/>
            <person name="Bhonagiri V."/>
            <person name="Nash W.E."/>
            <person name="Mardis E.R."/>
            <person name="Wilson R.K."/>
        </authorList>
    </citation>
    <scope>NUCLEOTIDE SEQUENCE [LARGE SCALE GENOMIC DNA]</scope>
    <source>
        <strain evidence="1 2">DSM 15981</strain>
    </source>
</reference>
<dbReference type="EMBL" id="ACCJ01000030">
    <property type="protein sequence ID" value="EEG57247.1"/>
    <property type="molecule type" value="Genomic_DNA"/>
</dbReference>
<dbReference type="AlphaFoldDB" id="C0CUP7"/>
<evidence type="ECO:0000313" key="1">
    <source>
        <dbReference type="EMBL" id="EEG57247.1"/>
    </source>
</evidence>
<sequence length="174" mass="19600">MKECAMKKILRTLMITCLFVILLGTSVYANGSNPYLAPVYTQSELLPDHIKSSKVRETSKLRGEYFGVAELEIINENGKIGVSARAYMKKPVDEVNMLIYLDQLNEKGQWVQVANYSFDFYAKDYPDGLLTPGTDFIVTDQPSGYYYRLRGQYLAFLDGGMEGFGPVTDGVFIE</sequence>
<accession>C0CUP7</accession>
<dbReference type="Proteomes" id="UP000004756">
    <property type="component" value="Unassembled WGS sequence"/>
</dbReference>